<dbReference type="Pfam" id="PF07833">
    <property type="entry name" value="Cu_amine_oxidN1"/>
    <property type="match status" value="1"/>
</dbReference>
<feature type="signal peptide" evidence="2">
    <location>
        <begin position="1"/>
        <end position="23"/>
    </location>
</feature>
<evidence type="ECO:0000259" key="3">
    <source>
        <dbReference type="Pfam" id="PF07833"/>
    </source>
</evidence>
<evidence type="ECO:0000313" key="5">
    <source>
        <dbReference type="Proteomes" id="UP000680638"/>
    </source>
</evidence>
<reference evidence="4 5" key="1">
    <citation type="submission" date="2021-03" db="EMBL/GenBank/DDBJ databases">
        <title>Antimicrobial resistance genes in bacteria isolated from Japanese honey, and their potential for conferring macrolide and lincosamide resistance in the American foulbrood pathogen Paenibacillus larvae.</title>
        <authorList>
            <person name="Okamoto M."/>
            <person name="Kumagai M."/>
            <person name="Kanamori H."/>
            <person name="Takamatsu D."/>
        </authorList>
    </citation>
    <scope>NUCLEOTIDE SEQUENCE [LARGE SCALE GENOMIC DNA]</scope>
    <source>
        <strain evidence="4 5">J21TS3</strain>
    </source>
</reference>
<evidence type="ECO:0000256" key="1">
    <source>
        <dbReference type="SAM" id="MobiDB-lite"/>
    </source>
</evidence>
<feature type="domain" description="Copper amine oxidase-like N-terminal" evidence="3">
    <location>
        <begin position="100"/>
        <end position="204"/>
    </location>
</feature>
<sequence>MKKRWLTSSFALLFLLSGTLASAHPGRTDARGGHTCWTNCSRWGLEYGQYHYHNGGGSSSGSKKSSSSSSSASKRSSAQTSKPKPAKPTPSYKESGLKVYVNGNKINFTSAPLIIENTNLVPLRDLVTALGASMNYDPGSGTIGVAKGKSKVTLTIGSRTVFYNGKSETASAAPKILHGITYVPVQVIVKGLGAGMDYSSGDHSFKITIK</sequence>
<protein>
    <recommendedName>
        <fullName evidence="3">Copper amine oxidase-like N-terminal domain-containing protein</fullName>
    </recommendedName>
</protein>
<name>A0ABQ4LT32_9BACL</name>
<dbReference type="Proteomes" id="UP000680638">
    <property type="component" value="Unassembled WGS sequence"/>
</dbReference>
<feature type="compositionally biased region" description="Low complexity" evidence="1">
    <location>
        <begin position="60"/>
        <end position="93"/>
    </location>
</feature>
<dbReference type="InterPro" id="IPR047773">
    <property type="entry name" value="YHYH_dom_bact"/>
</dbReference>
<dbReference type="InterPro" id="IPR012854">
    <property type="entry name" value="Cu_amine_oxidase-like_N"/>
</dbReference>
<organism evidence="4 5">
    <name type="scientific">Paenibacillus cookii</name>
    <dbReference type="NCBI Taxonomy" id="157839"/>
    <lineage>
        <taxon>Bacteria</taxon>
        <taxon>Bacillati</taxon>
        <taxon>Bacillota</taxon>
        <taxon>Bacilli</taxon>
        <taxon>Bacillales</taxon>
        <taxon>Paenibacillaceae</taxon>
        <taxon>Paenibacillus</taxon>
    </lineage>
</organism>
<dbReference type="NCBIfam" id="NF033223">
    <property type="entry name" value="YHYH_alt"/>
    <property type="match status" value="1"/>
</dbReference>
<dbReference type="InterPro" id="IPR036582">
    <property type="entry name" value="Mao_N_sf"/>
</dbReference>
<dbReference type="SUPFAM" id="SSF55383">
    <property type="entry name" value="Copper amine oxidase, domain N"/>
    <property type="match status" value="1"/>
</dbReference>
<keyword evidence="5" id="KW-1185">Reference proteome</keyword>
<comment type="caution">
    <text evidence="4">The sequence shown here is derived from an EMBL/GenBank/DDBJ whole genome shotgun (WGS) entry which is preliminary data.</text>
</comment>
<evidence type="ECO:0000256" key="2">
    <source>
        <dbReference type="SAM" id="SignalP"/>
    </source>
</evidence>
<dbReference type="EMBL" id="BORW01000004">
    <property type="protein sequence ID" value="GIO66431.1"/>
    <property type="molecule type" value="Genomic_DNA"/>
</dbReference>
<dbReference type="Gene3D" id="3.30.457.10">
    <property type="entry name" value="Copper amine oxidase-like, N-terminal domain"/>
    <property type="match status" value="1"/>
</dbReference>
<feature type="chain" id="PRO_5046928742" description="Copper amine oxidase-like N-terminal domain-containing protein" evidence="2">
    <location>
        <begin position="24"/>
        <end position="210"/>
    </location>
</feature>
<keyword evidence="2" id="KW-0732">Signal</keyword>
<feature type="region of interest" description="Disordered" evidence="1">
    <location>
        <begin position="56"/>
        <end position="94"/>
    </location>
</feature>
<accession>A0ABQ4LT32</accession>
<proteinExistence type="predicted"/>
<evidence type="ECO:0000313" key="4">
    <source>
        <dbReference type="EMBL" id="GIO66431.1"/>
    </source>
</evidence>
<gene>
    <name evidence="4" type="ORF">J21TS3_12520</name>
</gene>